<dbReference type="InterPro" id="IPR035472">
    <property type="entry name" value="RpiR-like_SIS"/>
</dbReference>
<evidence type="ECO:0000256" key="3">
    <source>
        <dbReference type="ARBA" id="ARBA00023163"/>
    </source>
</evidence>
<sequence>MVNNNQHCLASIRSNYGKFSDKEKIIADFILENPQKIIHHTINQVSEKLGIAESTVFRFCQRIGFKGFQAMKIALAAEVVTPIKDIHEKINEKDSIGTITEKIFRSNVKTIEDTLHIQDEVMIGEAVEAILQARKIQFFGSGGSALVALDAYHKFIRSGIDVSANLDSHMQIMSASQMTNEDVAVLISHSGSTKDLLDILQVLKENEIQTIAVTNFAKSPLTEKADISLYTVAEETDFRSEALSSRIAQLSIIDALYTNVMIANNEAGQEALQKMRKGISLKRL</sequence>
<protein>
    <submittedName>
        <fullName evidence="6">RpiR family transcriptional regulator</fullName>
    </submittedName>
</protein>
<reference evidence="6 7" key="1">
    <citation type="submission" date="2016-01" db="EMBL/GenBank/DDBJ databases">
        <title>Complete genome sequence of strain Lentibacillus amyloliquefaciens LAM0015T isolated from saline sediment.</title>
        <authorList>
            <person name="Wang J.-L."/>
            <person name="He M.-X."/>
        </authorList>
    </citation>
    <scope>NUCLEOTIDE SEQUENCE [LARGE SCALE GENOMIC DNA]</scope>
    <source>
        <strain evidence="6 7">LAM0015</strain>
    </source>
</reference>
<dbReference type="EMBL" id="CP013862">
    <property type="protein sequence ID" value="ALX50078.1"/>
    <property type="molecule type" value="Genomic_DNA"/>
</dbReference>
<evidence type="ECO:0000256" key="1">
    <source>
        <dbReference type="ARBA" id="ARBA00023015"/>
    </source>
</evidence>
<evidence type="ECO:0000313" key="6">
    <source>
        <dbReference type="EMBL" id="ALX50078.1"/>
    </source>
</evidence>
<dbReference type="STRING" id="1472767.AOX59_16730"/>
<dbReference type="GO" id="GO:0003677">
    <property type="term" value="F:DNA binding"/>
    <property type="evidence" value="ECO:0007669"/>
    <property type="project" value="UniProtKB-KW"/>
</dbReference>
<dbReference type="CDD" id="cd05013">
    <property type="entry name" value="SIS_RpiR"/>
    <property type="match status" value="1"/>
</dbReference>
<dbReference type="SUPFAM" id="SSF46689">
    <property type="entry name" value="Homeodomain-like"/>
    <property type="match status" value="1"/>
</dbReference>
<dbReference type="PROSITE" id="PS51464">
    <property type="entry name" value="SIS"/>
    <property type="match status" value="1"/>
</dbReference>
<proteinExistence type="predicted"/>
<dbReference type="RefSeq" id="WP_068447215.1">
    <property type="nucleotide sequence ID" value="NZ_CP013862.1"/>
</dbReference>
<dbReference type="SUPFAM" id="SSF53697">
    <property type="entry name" value="SIS domain"/>
    <property type="match status" value="1"/>
</dbReference>
<keyword evidence="7" id="KW-1185">Reference proteome</keyword>
<dbReference type="GO" id="GO:1901135">
    <property type="term" value="P:carbohydrate derivative metabolic process"/>
    <property type="evidence" value="ECO:0007669"/>
    <property type="project" value="InterPro"/>
</dbReference>
<dbReference type="GO" id="GO:0003700">
    <property type="term" value="F:DNA-binding transcription factor activity"/>
    <property type="evidence" value="ECO:0007669"/>
    <property type="project" value="InterPro"/>
</dbReference>
<dbReference type="GO" id="GO:0097367">
    <property type="term" value="F:carbohydrate derivative binding"/>
    <property type="evidence" value="ECO:0007669"/>
    <property type="project" value="InterPro"/>
</dbReference>
<evidence type="ECO:0000256" key="2">
    <source>
        <dbReference type="ARBA" id="ARBA00023125"/>
    </source>
</evidence>
<accession>A0A0U4FN50</accession>
<dbReference type="InterPro" id="IPR036388">
    <property type="entry name" value="WH-like_DNA-bd_sf"/>
</dbReference>
<name>A0A0U4FN50_9BACI</name>
<dbReference type="InterPro" id="IPR009057">
    <property type="entry name" value="Homeodomain-like_sf"/>
</dbReference>
<evidence type="ECO:0000259" key="5">
    <source>
        <dbReference type="PROSITE" id="PS51464"/>
    </source>
</evidence>
<feature type="domain" description="HTH rpiR-type" evidence="4">
    <location>
        <begin position="6"/>
        <end position="82"/>
    </location>
</feature>
<dbReference type="AlphaFoldDB" id="A0A0U4FN50"/>
<dbReference type="PANTHER" id="PTHR30514:SF1">
    <property type="entry name" value="HTH-TYPE TRANSCRIPTIONAL REGULATOR HEXR-RELATED"/>
    <property type="match status" value="1"/>
</dbReference>
<organism evidence="6 7">
    <name type="scientific">Lentibacillus amyloliquefaciens</name>
    <dbReference type="NCBI Taxonomy" id="1472767"/>
    <lineage>
        <taxon>Bacteria</taxon>
        <taxon>Bacillati</taxon>
        <taxon>Bacillota</taxon>
        <taxon>Bacilli</taxon>
        <taxon>Bacillales</taxon>
        <taxon>Bacillaceae</taxon>
        <taxon>Lentibacillus</taxon>
    </lineage>
</organism>
<dbReference type="Proteomes" id="UP000050331">
    <property type="component" value="Chromosome"/>
</dbReference>
<gene>
    <name evidence="6" type="ORF">AOX59_16730</name>
</gene>
<dbReference type="OrthoDB" id="3684496at2"/>
<dbReference type="Pfam" id="PF01418">
    <property type="entry name" value="HTH_6"/>
    <property type="match status" value="1"/>
</dbReference>
<dbReference type="Gene3D" id="1.10.10.10">
    <property type="entry name" value="Winged helix-like DNA-binding domain superfamily/Winged helix DNA-binding domain"/>
    <property type="match status" value="1"/>
</dbReference>
<dbReference type="PROSITE" id="PS51071">
    <property type="entry name" value="HTH_RPIR"/>
    <property type="match status" value="1"/>
</dbReference>
<dbReference type="Pfam" id="PF01380">
    <property type="entry name" value="SIS"/>
    <property type="match status" value="1"/>
</dbReference>
<dbReference type="KEGG" id="lao:AOX59_16730"/>
<dbReference type="PANTHER" id="PTHR30514">
    <property type="entry name" value="GLUCOKINASE"/>
    <property type="match status" value="1"/>
</dbReference>
<evidence type="ECO:0000259" key="4">
    <source>
        <dbReference type="PROSITE" id="PS51071"/>
    </source>
</evidence>
<keyword evidence="2" id="KW-0238">DNA-binding</keyword>
<evidence type="ECO:0000313" key="7">
    <source>
        <dbReference type="Proteomes" id="UP000050331"/>
    </source>
</evidence>
<dbReference type="InterPro" id="IPR047640">
    <property type="entry name" value="RpiR-like"/>
</dbReference>
<dbReference type="InterPro" id="IPR046348">
    <property type="entry name" value="SIS_dom_sf"/>
</dbReference>
<keyword evidence="3" id="KW-0804">Transcription</keyword>
<keyword evidence="1" id="KW-0805">Transcription regulation</keyword>
<dbReference type="InterPro" id="IPR001347">
    <property type="entry name" value="SIS_dom"/>
</dbReference>
<feature type="domain" description="SIS" evidence="5">
    <location>
        <begin position="126"/>
        <end position="266"/>
    </location>
</feature>
<dbReference type="Gene3D" id="3.40.50.10490">
    <property type="entry name" value="Glucose-6-phosphate isomerase like protein, domain 1"/>
    <property type="match status" value="1"/>
</dbReference>
<dbReference type="InterPro" id="IPR000281">
    <property type="entry name" value="HTH_RpiR"/>
</dbReference>